<gene>
    <name evidence="1" type="ORF">BKK80_27570</name>
</gene>
<evidence type="ECO:0000313" key="1">
    <source>
        <dbReference type="EMBL" id="AOZ09512.1"/>
    </source>
</evidence>
<dbReference type="InterPro" id="IPR038674">
    <property type="entry name" value="CzcE_sf"/>
</dbReference>
<proteinExistence type="predicted"/>
<keyword evidence="2" id="KW-1185">Reference proteome</keyword>
<evidence type="ECO:0000313" key="2">
    <source>
        <dbReference type="Proteomes" id="UP000177515"/>
    </source>
</evidence>
<dbReference type="Gene3D" id="2.60.40.2280">
    <property type="entry name" value="Heavy-metal resistance protein CzcE"/>
    <property type="match status" value="1"/>
</dbReference>
<accession>A0A1D9IBM7</accession>
<dbReference type="EMBL" id="CP017755">
    <property type="protein sequence ID" value="AOZ09512.1"/>
    <property type="molecule type" value="Genomic_DNA"/>
</dbReference>
<organism evidence="1 2">
    <name type="scientific">Cupriavidus malaysiensis</name>
    <dbReference type="NCBI Taxonomy" id="367825"/>
    <lineage>
        <taxon>Bacteria</taxon>
        <taxon>Pseudomonadati</taxon>
        <taxon>Pseudomonadota</taxon>
        <taxon>Betaproteobacteria</taxon>
        <taxon>Burkholderiales</taxon>
        <taxon>Burkholderiaceae</taxon>
        <taxon>Cupriavidus</taxon>
    </lineage>
</organism>
<dbReference type="Proteomes" id="UP000177515">
    <property type="component" value="Chromosome 2"/>
</dbReference>
<sequence length="67" mass="7198">MVAPRQRNIDVEAGKSVAFRFGTQKAAWAFAPCSDAGALERVRKFSGIPAALGIWMRIRPGSMFSGG</sequence>
<protein>
    <submittedName>
        <fullName evidence="1">Uncharacterized protein</fullName>
    </submittedName>
</protein>
<reference evidence="1 2" key="1">
    <citation type="submission" date="2016-10" db="EMBL/GenBank/DDBJ databases">
        <title>Complete genome sequences of three Cupriavidus strains isolated from various Malaysian environments.</title>
        <authorList>
            <person name="Abdullah A.A.-A."/>
            <person name="Shafie N.A.H."/>
            <person name="Lau N.S."/>
        </authorList>
    </citation>
    <scope>NUCLEOTIDE SEQUENCE [LARGE SCALE GENOMIC DNA]</scope>
    <source>
        <strain evidence="1 2">USMAA1020</strain>
    </source>
</reference>
<name>A0A1D9IBM7_9BURK</name>